<evidence type="ECO:0000313" key="2">
    <source>
        <dbReference type="Proteomes" id="UP001152320"/>
    </source>
</evidence>
<keyword evidence="2" id="KW-1185">Reference proteome</keyword>
<name>A0A9Q1HLF5_HOLLE</name>
<dbReference type="Proteomes" id="UP001152320">
    <property type="component" value="Chromosome 1"/>
</dbReference>
<protein>
    <submittedName>
        <fullName evidence="1">Uncharacterized protein</fullName>
    </submittedName>
</protein>
<evidence type="ECO:0000313" key="1">
    <source>
        <dbReference type="EMBL" id="KAJ8049633.1"/>
    </source>
</evidence>
<gene>
    <name evidence="1" type="ORF">HOLleu_02466</name>
</gene>
<sequence>MYFFHYEGLIIGIHHQYRRIISIFTQNQLTLSLSFSLSHPEVKERTSKALRVERALLKIGRTENGLTSFQHLREIKMRLKMEKIF</sequence>
<reference evidence="1" key="1">
    <citation type="submission" date="2021-10" db="EMBL/GenBank/DDBJ databases">
        <title>Tropical sea cucumber genome reveals ecological adaptation and Cuvierian tubules defense mechanism.</title>
        <authorList>
            <person name="Chen T."/>
        </authorList>
    </citation>
    <scope>NUCLEOTIDE SEQUENCE</scope>
    <source>
        <strain evidence="1">Nanhai2018</strain>
        <tissue evidence="1">Muscle</tissue>
    </source>
</reference>
<comment type="caution">
    <text evidence="1">The sequence shown here is derived from an EMBL/GenBank/DDBJ whole genome shotgun (WGS) entry which is preliminary data.</text>
</comment>
<dbReference type="EMBL" id="JAIZAY010000001">
    <property type="protein sequence ID" value="KAJ8049633.1"/>
    <property type="molecule type" value="Genomic_DNA"/>
</dbReference>
<organism evidence="1 2">
    <name type="scientific">Holothuria leucospilota</name>
    <name type="common">Black long sea cucumber</name>
    <name type="synonym">Mertensiothuria leucospilota</name>
    <dbReference type="NCBI Taxonomy" id="206669"/>
    <lineage>
        <taxon>Eukaryota</taxon>
        <taxon>Metazoa</taxon>
        <taxon>Echinodermata</taxon>
        <taxon>Eleutherozoa</taxon>
        <taxon>Echinozoa</taxon>
        <taxon>Holothuroidea</taxon>
        <taxon>Aspidochirotacea</taxon>
        <taxon>Aspidochirotida</taxon>
        <taxon>Holothuriidae</taxon>
        <taxon>Holothuria</taxon>
    </lineage>
</organism>
<dbReference type="AlphaFoldDB" id="A0A9Q1HLF5"/>
<accession>A0A9Q1HLF5</accession>
<proteinExistence type="predicted"/>